<evidence type="ECO:0000313" key="3">
    <source>
        <dbReference type="Proteomes" id="UP001302349"/>
    </source>
</evidence>
<feature type="transmembrane region" description="Helical" evidence="1">
    <location>
        <begin position="170"/>
        <end position="193"/>
    </location>
</feature>
<dbReference type="RefSeq" id="WP_317490009.1">
    <property type="nucleotide sequence ID" value="NZ_CP136051.1"/>
</dbReference>
<protein>
    <submittedName>
        <fullName evidence="2">DUF4386 domain-containing protein</fullName>
    </submittedName>
</protein>
<name>A0ABZ0IUN1_9BACT</name>
<dbReference type="InterPro" id="IPR025495">
    <property type="entry name" value="DUF4386"/>
</dbReference>
<keyword evidence="1" id="KW-1133">Transmembrane helix</keyword>
<evidence type="ECO:0000256" key="1">
    <source>
        <dbReference type="SAM" id="Phobius"/>
    </source>
</evidence>
<evidence type="ECO:0000313" key="2">
    <source>
        <dbReference type="EMBL" id="WOK07327.1"/>
    </source>
</evidence>
<feature type="transmembrane region" description="Helical" evidence="1">
    <location>
        <begin position="199"/>
        <end position="221"/>
    </location>
</feature>
<dbReference type="EMBL" id="CP136051">
    <property type="protein sequence ID" value="WOK07327.1"/>
    <property type="molecule type" value="Genomic_DNA"/>
</dbReference>
<sequence length="236" mass="25362">MNSNKKMARIAGFLYLIIFITAGFSEGYVRAGVMVTGDAAATAQNIVASEGLFRLGFAADLVAFLCDLVVSVLLYQLLKPVNKTLSLTAALLRLLAHPAIASVNLLNHYMALQLLDGSDYLSVFSPDQLNALALFFLNMHTVGYLIAGAFFGLHCVLLGYLIIKSDGFPAWLGTMIIIAALGYLINSFGNFLAPGHEELFDNIVVGPAVLAEMSLCLWLLIKGVSVRKMTSKAIVA</sequence>
<keyword evidence="3" id="KW-1185">Reference proteome</keyword>
<feature type="transmembrane region" description="Helical" evidence="1">
    <location>
        <begin position="131"/>
        <end position="163"/>
    </location>
</feature>
<dbReference type="Pfam" id="PF14329">
    <property type="entry name" value="DUF4386"/>
    <property type="match status" value="1"/>
</dbReference>
<feature type="transmembrane region" description="Helical" evidence="1">
    <location>
        <begin position="90"/>
        <end position="111"/>
    </location>
</feature>
<gene>
    <name evidence="2" type="ORF">RT717_01665</name>
</gene>
<accession>A0ABZ0IUN1</accession>
<keyword evidence="1" id="KW-0812">Transmembrane</keyword>
<proteinExistence type="predicted"/>
<keyword evidence="1" id="KW-0472">Membrane</keyword>
<feature type="transmembrane region" description="Helical" evidence="1">
    <location>
        <begin position="55"/>
        <end position="78"/>
    </location>
</feature>
<dbReference type="Proteomes" id="UP001302349">
    <property type="component" value="Chromosome"/>
</dbReference>
<organism evidence="2 3">
    <name type="scientific">Imperialibacter roseus</name>
    <dbReference type="NCBI Taxonomy" id="1324217"/>
    <lineage>
        <taxon>Bacteria</taxon>
        <taxon>Pseudomonadati</taxon>
        <taxon>Bacteroidota</taxon>
        <taxon>Cytophagia</taxon>
        <taxon>Cytophagales</taxon>
        <taxon>Flammeovirgaceae</taxon>
        <taxon>Imperialibacter</taxon>
    </lineage>
</organism>
<reference evidence="2 3" key="1">
    <citation type="journal article" date="2023" name="Microbiol. Resour. Announc.">
        <title>Complete Genome Sequence of Imperialibacter roseus strain P4T.</title>
        <authorList>
            <person name="Tizabi D.R."/>
            <person name="Bachvaroff T."/>
            <person name="Hill R.T."/>
        </authorList>
    </citation>
    <scope>NUCLEOTIDE SEQUENCE [LARGE SCALE GENOMIC DNA]</scope>
    <source>
        <strain evidence="2 3">P4T</strain>
    </source>
</reference>